<dbReference type="GO" id="GO:0004252">
    <property type="term" value="F:serine-type endopeptidase activity"/>
    <property type="evidence" value="ECO:0007669"/>
    <property type="project" value="InterPro"/>
</dbReference>
<accession>A0A8J7V2P3</accession>
<dbReference type="PANTHER" id="PTHR43066">
    <property type="entry name" value="RHOMBOID-RELATED PROTEIN"/>
    <property type="match status" value="1"/>
</dbReference>
<dbReference type="Gene3D" id="1.20.1540.10">
    <property type="entry name" value="Rhomboid-like"/>
    <property type="match status" value="1"/>
</dbReference>
<gene>
    <name evidence="8" type="ORF">KAJ83_10130</name>
</gene>
<protein>
    <submittedName>
        <fullName evidence="8">Rhomboid family intramembrane serine protease</fullName>
        <ecNumber evidence="8">3.4.21.105</ecNumber>
    </submittedName>
</protein>
<dbReference type="InterPro" id="IPR022764">
    <property type="entry name" value="Peptidase_S54_rhomboid_dom"/>
</dbReference>
<name>A0A8J7V2P3_9PROT</name>
<feature type="transmembrane region" description="Helical" evidence="6">
    <location>
        <begin position="96"/>
        <end position="115"/>
    </location>
</feature>
<keyword evidence="4 6" id="KW-0472">Membrane</keyword>
<keyword evidence="9" id="KW-1185">Reference proteome</keyword>
<dbReference type="Pfam" id="PF01694">
    <property type="entry name" value="Rhomboid"/>
    <property type="match status" value="1"/>
</dbReference>
<feature type="transmembrane region" description="Helical" evidence="6">
    <location>
        <begin position="213"/>
        <end position="233"/>
    </location>
</feature>
<evidence type="ECO:0000256" key="4">
    <source>
        <dbReference type="ARBA" id="ARBA00023136"/>
    </source>
</evidence>
<feature type="compositionally biased region" description="Low complexity" evidence="5">
    <location>
        <begin position="1"/>
        <end position="14"/>
    </location>
</feature>
<dbReference type="EC" id="3.4.21.105" evidence="8"/>
<dbReference type="Proteomes" id="UP000672602">
    <property type="component" value="Unassembled WGS sequence"/>
</dbReference>
<evidence type="ECO:0000259" key="7">
    <source>
        <dbReference type="Pfam" id="PF01694"/>
    </source>
</evidence>
<proteinExistence type="predicted"/>
<keyword evidence="8" id="KW-0378">Hydrolase</keyword>
<dbReference type="RefSeq" id="WP_210681952.1">
    <property type="nucleotide sequence ID" value="NZ_JAGMWN010000004.1"/>
</dbReference>
<comment type="subcellular location">
    <subcellularLocation>
        <location evidence="1">Membrane</location>
        <topology evidence="1">Multi-pass membrane protein</topology>
    </subcellularLocation>
</comment>
<feature type="domain" description="Peptidase S54 rhomboid" evidence="7">
    <location>
        <begin position="88"/>
        <end position="230"/>
    </location>
</feature>
<evidence type="ECO:0000313" key="9">
    <source>
        <dbReference type="Proteomes" id="UP000672602"/>
    </source>
</evidence>
<reference evidence="8" key="1">
    <citation type="submission" date="2021-04" db="EMBL/GenBank/DDBJ databases">
        <authorList>
            <person name="Zhang D.-C."/>
        </authorList>
    </citation>
    <scope>NUCLEOTIDE SEQUENCE</scope>
    <source>
        <strain evidence="8">CGMCC 1.15697</strain>
    </source>
</reference>
<dbReference type="GO" id="GO:0006508">
    <property type="term" value="P:proteolysis"/>
    <property type="evidence" value="ECO:0007669"/>
    <property type="project" value="UniProtKB-KW"/>
</dbReference>
<dbReference type="AlphaFoldDB" id="A0A8J7V2P3"/>
<keyword evidence="3 6" id="KW-1133">Transmembrane helix</keyword>
<dbReference type="PANTHER" id="PTHR43066:SF11">
    <property type="entry name" value="PEPTIDASE S54 RHOMBOID DOMAIN-CONTAINING PROTEIN"/>
    <property type="match status" value="1"/>
</dbReference>
<comment type="caution">
    <text evidence="8">The sequence shown here is derived from an EMBL/GenBank/DDBJ whole genome shotgun (WGS) entry which is preliminary data.</text>
</comment>
<feature type="transmembrane region" description="Helical" evidence="6">
    <location>
        <begin position="188"/>
        <end position="207"/>
    </location>
</feature>
<feature type="region of interest" description="Disordered" evidence="5">
    <location>
        <begin position="1"/>
        <end position="20"/>
    </location>
</feature>
<dbReference type="GO" id="GO:0016020">
    <property type="term" value="C:membrane"/>
    <property type="evidence" value="ECO:0007669"/>
    <property type="project" value="UniProtKB-SubCell"/>
</dbReference>
<dbReference type="InterPro" id="IPR035952">
    <property type="entry name" value="Rhomboid-like_sf"/>
</dbReference>
<keyword evidence="8" id="KW-0645">Protease</keyword>
<dbReference type="EMBL" id="JAGMWN010000004">
    <property type="protein sequence ID" value="MBP5857366.1"/>
    <property type="molecule type" value="Genomic_DNA"/>
</dbReference>
<evidence type="ECO:0000256" key="5">
    <source>
        <dbReference type="SAM" id="MobiDB-lite"/>
    </source>
</evidence>
<sequence>MKPSPRSPFRAPPSGGTRQPLLNAPTIVRWVAGVTIAAHVIRLLAMNGWLGTGEWVGRAFLTLAFIPARYGSAGAWETDLAAILISPFGHTLIHGGWAHLLVNMGFLLAFGAPVARRMGGVQFLLLYGLTAAAGAFMFTAFTPQGISPLVGASGAIFGLLGAILRVALYPPAGVPPAPFPFNQRRRAFVIAGVYVGITLLMGVAPRISGIEGAIAWEAHLGGLLAGFLLMPFFDMRGVPK</sequence>
<evidence type="ECO:0000313" key="8">
    <source>
        <dbReference type="EMBL" id="MBP5857366.1"/>
    </source>
</evidence>
<evidence type="ECO:0000256" key="3">
    <source>
        <dbReference type="ARBA" id="ARBA00022989"/>
    </source>
</evidence>
<evidence type="ECO:0000256" key="1">
    <source>
        <dbReference type="ARBA" id="ARBA00004141"/>
    </source>
</evidence>
<keyword evidence="2 6" id="KW-0812">Transmembrane</keyword>
<feature type="transmembrane region" description="Helical" evidence="6">
    <location>
        <begin position="149"/>
        <end position="168"/>
    </location>
</feature>
<evidence type="ECO:0000256" key="2">
    <source>
        <dbReference type="ARBA" id="ARBA00022692"/>
    </source>
</evidence>
<organism evidence="8 9">
    <name type="scientific">Marivibrio halodurans</name>
    <dbReference type="NCBI Taxonomy" id="2039722"/>
    <lineage>
        <taxon>Bacteria</taxon>
        <taxon>Pseudomonadati</taxon>
        <taxon>Pseudomonadota</taxon>
        <taxon>Alphaproteobacteria</taxon>
        <taxon>Rhodospirillales</taxon>
        <taxon>Rhodospirillaceae</taxon>
        <taxon>Marivibrio</taxon>
    </lineage>
</organism>
<feature type="transmembrane region" description="Helical" evidence="6">
    <location>
        <begin position="124"/>
        <end position="143"/>
    </location>
</feature>
<evidence type="ECO:0000256" key="6">
    <source>
        <dbReference type="SAM" id="Phobius"/>
    </source>
</evidence>
<dbReference type="SUPFAM" id="SSF144091">
    <property type="entry name" value="Rhomboid-like"/>
    <property type="match status" value="1"/>
</dbReference>